<evidence type="ECO:0000313" key="3">
    <source>
        <dbReference type="Proteomes" id="UP000001681"/>
    </source>
</evidence>
<name>B1YMJ1_EXIS2</name>
<dbReference type="Pfam" id="PF13343">
    <property type="entry name" value="SBP_bac_6"/>
    <property type="match status" value="1"/>
</dbReference>
<keyword evidence="1" id="KW-0732">Signal</keyword>
<dbReference type="STRING" id="262543.Exig_2602"/>
<dbReference type="Gene3D" id="3.40.190.10">
    <property type="entry name" value="Periplasmic binding protein-like II"/>
    <property type="match status" value="2"/>
</dbReference>
<dbReference type="PANTHER" id="PTHR30006:SF2">
    <property type="entry name" value="ABC TRANSPORTER SUBSTRATE-BINDING PROTEIN"/>
    <property type="match status" value="1"/>
</dbReference>
<accession>B1YMJ1</accession>
<dbReference type="HOGENOM" id="CLU_026974_0_1_9"/>
<dbReference type="AlphaFoldDB" id="B1YMJ1"/>
<dbReference type="KEGG" id="esi:Exig_2602"/>
<dbReference type="GO" id="GO:0030976">
    <property type="term" value="F:thiamine pyrophosphate binding"/>
    <property type="evidence" value="ECO:0007669"/>
    <property type="project" value="TreeGrafter"/>
</dbReference>
<reference evidence="3" key="3">
    <citation type="submission" date="2008-04" db="EMBL/GenBank/DDBJ databases">
        <title>Complete sequence of chromosome of Exiguobacterium sibiricum 255-15.</title>
        <authorList>
            <consortium name="US DOE Joint Genome Institute"/>
            <person name="Copeland A."/>
            <person name="Lucas S."/>
            <person name="Lapidus A."/>
            <person name="Glavina del Rio T."/>
            <person name="Dalin E."/>
            <person name="Tice H."/>
            <person name="Bruce D."/>
            <person name="Goodwin L."/>
            <person name="Pitluck S."/>
            <person name="Kiss H."/>
            <person name="Chertkov O."/>
            <person name="Monk C."/>
            <person name="Brettin T."/>
            <person name="Detter J.C."/>
            <person name="Han C."/>
            <person name="Kuske C.R."/>
            <person name="Schmutz J."/>
            <person name="Larimer F."/>
            <person name="Land M."/>
            <person name="Hauser L."/>
            <person name="Kyrpides N."/>
            <person name="Mikhailova N."/>
            <person name="Vishnivetskaya T."/>
            <person name="Rodrigues D.F."/>
            <person name="Gilichinsky D."/>
            <person name="Tiedje J."/>
            <person name="Richardson P."/>
        </authorList>
    </citation>
    <scope>NUCLEOTIDE SEQUENCE [LARGE SCALE GENOMIC DNA]</scope>
    <source>
        <strain evidence="3">DSM 17290 / CIP 109462 / JCM 13490 / 255-15</strain>
    </source>
</reference>
<protein>
    <submittedName>
        <fullName evidence="2">Putative ABC transporter, substrate-binding protein</fullName>
    </submittedName>
</protein>
<dbReference type="eggNOG" id="COG1840">
    <property type="taxonomic scope" value="Bacteria"/>
</dbReference>
<keyword evidence="3" id="KW-1185">Reference proteome</keyword>
<sequence>MRKGILFLLSIICIISIWIVQNNQQTKQGTAAREMTPHLTAYVSAKEDIGRALLSSYCEVKKCTYEFVRLSTEELVRRVTQEAEHPRADIIIGGTWDAHQTLKKRGLSTPFPATSSQEGLQDPDRYWIGYEVERLAIVVNTDLWKERIGKNIPYPTTLKDLTLEVYRDELILPDPNHSGTGATILQAIFDGYGTSGDTLLRQLIRQTRLFTANGFAPVSYVASGEAMLGVNFIGDQQSLREKYYPIKSIPLDTYSINAISKLKNRNQQGLSNDFMRYVLSEDGQDILRKVSFGTPTYAVSQVQPIKKSVGQDIVSDYQDYLRRFNLLYDK</sequence>
<reference evidence="2 3" key="2">
    <citation type="journal article" date="2008" name="BMC Genomics">
        <title>Architecture of thermal adaptation in an Exiguobacterium sibiricum strain isolated from 3 million year old permafrost: a genome and transcriptome approach.</title>
        <authorList>
            <person name="Rodrigues D.F."/>
            <person name="Ivanova N."/>
            <person name="He Z."/>
            <person name="Huebner M."/>
            <person name="Zhou J."/>
            <person name="Tiedje J.M."/>
        </authorList>
    </citation>
    <scope>NUCLEOTIDE SEQUENCE [LARGE SCALE GENOMIC DNA]</scope>
    <source>
        <strain evidence="3">DSM 17290 / CIP 109462 / JCM 13490 / 255-15</strain>
    </source>
</reference>
<organism evidence="2 3">
    <name type="scientific">Exiguobacterium sibiricum (strain DSM 17290 / CCUG 55495 / CIP 109462 / JCM 13490 / 255-15)</name>
    <dbReference type="NCBI Taxonomy" id="262543"/>
    <lineage>
        <taxon>Bacteria</taxon>
        <taxon>Bacillati</taxon>
        <taxon>Bacillota</taxon>
        <taxon>Bacilli</taxon>
        <taxon>Bacillales</taxon>
        <taxon>Bacillales Family XII. Incertae Sedis</taxon>
        <taxon>Exiguobacterium</taxon>
    </lineage>
</organism>
<evidence type="ECO:0000313" key="2">
    <source>
        <dbReference type="EMBL" id="ACB62051.1"/>
    </source>
</evidence>
<reference evidence="2 3" key="1">
    <citation type="journal article" date="2006" name="Extremophiles">
        <title>Characterization of Exiguobacterium isolates from the Siberian permafrost. Description of Exiguobacterium sibiricum sp. nov.</title>
        <authorList>
            <person name="Rodrigues D.F."/>
            <person name="Goris J."/>
            <person name="Vishnivetskaya T."/>
            <person name="Gilichinsky D."/>
            <person name="Thomashow M.F."/>
            <person name="Tiedje J.M."/>
        </authorList>
    </citation>
    <scope>NUCLEOTIDE SEQUENCE [LARGE SCALE GENOMIC DNA]</scope>
    <source>
        <strain evidence="3">DSM 17290 / CIP 109462 / JCM 13490 / 255-15</strain>
    </source>
</reference>
<gene>
    <name evidence="2" type="ordered locus">Exig_2602</name>
</gene>
<dbReference type="Proteomes" id="UP000001681">
    <property type="component" value="Chromosome"/>
</dbReference>
<dbReference type="CDD" id="cd13544">
    <property type="entry name" value="PBP2_Fbp_like_1"/>
    <property type="match status" value="1"/>
</dbReference>
<dbReference type="EMBL" id="CP001022">
    <property type="protein sequence ID" value="ACB62051.1"/>
    <property type="molecule type" value="Genomic_DNA"/>
</dbReference>
<evidence type="ECO:0000256" key="1">
    <source>
        <dbReference type="ARBA" id="ARBA00022729"/>
    </source>
</evidence>
<dbReference type="PANTHER" id="PTHR30006">
    <property type="entry name" value="THIAMINE-BINDING PERIPLASMIC PROTEIN-RELATED"/>
    <property type="match status" value="1"/>
</dbReference>
<dbReference type="GO" id="GO:0030975">
    <property type="term" value="F:thiamine binding"/>
    <property type="evidence" value="ECO:0007669"/>
    <property type="project" value="TreeGrafter"/>
</dbReference>
<dbReference type="GO" id="GO:0030288">
    <property type="term" value="C:outer membrane-bounded periplasmic space"/>
    <property type="evidence" value="ECO:0007669"/>
    <property type="project" value="TreeGrafter"/>
</dbReference>
<proteinExistence type="predicted"/>
<dbReference type="SUPFAM" id="SSF53850">
    <property type="entry name" value="Periplasmic binding protein-like II"/>
    <property type="match status" value="1"/>
</dbReference>
<dbReference type="GO" id="GO:0015888">
    <property type="term" value="P:thiamine transport"/>
    <property type="evidence" value="ECO:0007669"/>
    <property type="project" value="TreeGrafter"/>
</dbReference>